<reference evidence="4 5" key="1">
    <citation type="submission" date="2016-12" db="EMBL/GenBank/DDBJ databases">
        <title>The draft genome sequence of HSLHS2.</title>
        <authorList>
            <person name="Hu D."/>
            <person name="Wang L."/>
            <person name="Shao Z."/>
        </authorList>
    </citation>
    <scope>NUCLEOTIDE SEQUENCE [LARGE SCALE GENOMIC DNA]</scope>
    <source>
        <strain evidence="4">MCCC 1A06712</strain>
    </source>
</reference>
<gene>
    <name evidence="4" type="ORF">BVC71_07490</name>
</gene>
<evidence type="ECO:0000313" key="5">
    <source>
        <dbReference type="Proteomes" id="UP000194664"/>
    </source>
</evidence>
<dbReference type="InterPro" id="IPR051910">
    <property type="entry name" value="ComF/GntX_DNA_util-trans"/>
</dbReference>
<dbReference type="CDD" id="cd06223">
    <property type="entry name" value="PRTases_typeI"/>
    <property type="match status" value="1"/>
</dbReference>
<dbReference type="RefSeq" id="WP_240516808.1">
    <property type="nucleotide sequence ID" value="NZ_MSPP01000002.1"/>
</dbReference>
<feature type="domain" description="Phosphoribosyltransferase" evidence="2">
    <location>
        <begin position="171"/>
        <end position="230"/>
    </location>
</feature>
<evidence type="ECO:0000313" key="4">
    <source>
        <dbReference type="EMBL" id="OUD09669.1"/>
    </source>
</evidence>
<dbReference type="InterPro" id="IPR000836">
    <property type="entry name" value="PRTase_dom"/>
</dbReference>
<evidence type="ECO:0000256" key="1">
    <source>
        <dbReference type="ARBA" id="ARBA00008007"/>
    </source>
</evidence>
<sequence>MLQSILRMVMPRQCGLCDALTESDTGLCPTCWADTDYAFGAICTCCGVMLVGEGDGHCDDCLATPRDWDQGRTVFGYSGAGRKMVLGLKHGDRHDLVPMLSRQMARVAAPLMEPDTILLPIPLHWTRFLKRRYNQSALLAQGIAKRSAVQVIEDGLLRTVRTKTTQGMTRDERIAAQNGTIAVNPKRTAIISNRPVILIDDVMTTGATLGAAAQAVHAAGARRVCVLTLARAVKDP</sequence>
<protein>
    <submittedName>
        <fullName evidence="4">Amidophosphoribosyltransferase</fullName>
    </submittedName>
</protein>
<accession>A0A251WYW3</accession>
<dbReference type="Pfam" id="PF00156">
    <property type="entry name" value="Pribosyltran"/>
    <property type="match status" value="1"/>
</dbReference>
<dbReference type="PANTHER" id="PTHR47505">
    <property type="entry name" value="DNA UTILIZATION PROTEIN YHGH"/>
    <property type="match status" value="1"/>
</dbReference>
<dbReference type="SUPFAM" id="SSF53271">
    <property type="entry name" value="PRTase-like"/>
    <property type="match status" value="1"/>
</dbReference>
<dbReference type="EMBL" id="MSPP01000002">
    <property type="protein sequence ID" value="OUD09669.1"/>
    <property type="molecule type" value="Genomic_DNA"/>
</dbReference>
<dbReference type="Gene3D" id="3.40.50.2020">
    <property type="match status" value="1"/>
</dbReference>
<dbReference type="Proteomes" id="UP000194664">
    <property type="component" value="Unassembled WGS sequence"/>
</dbReference>
<dbReference type="InterPro" id="IPR029057">
    <property type="entry name" value="PRTase-like"/>
</dbReference>
<feature type="domain" description="Double zinc ribbon" evidence="3">
    <location>
        <begin position="5"/>
        <end position="62"/>
    </location>
</feature>
<dbReference type="AlphaFoldDB" id="A0A251WYW3"/>
<comment type="caution">
    <text evidence="4">The sequence shown here is derived from an EMBL/GenBank/DDBJ whole genome shotgun (WGS) entry which is preliminary data.</text>
</comment>
<organism evidence="4 5">
    <name type="scientific">Marivivens niveibacter</name>
    <dbReference type="NCBI Taxonomy" id="1930667"/>
    <lineage>
        <taxon>Bacteria</taxon>
        <taxon>Pseudomonadati</taxon>
        <taxon>Pseudomonadota</taxon>
        <taxon>Alphaproteobacteria</taxon>
        <taxon>Rhodobacterales</taxon>
        <taxon>Paracoccaceae</taxon>
        <taxon>Marivivens group</taxon>
        <taxon>Marivivens</taxon>
    </lineage>
</organism>
<dbReference type="PANTHER" id="PTHR47505:SF1">
    <property type="entry name" value="DNA UTILIZATION PROTEIN YHGH"/>
    <property type="match status" value="1"/>
</dbReference>
<dbReference type="GO" id="GO:0016757">
    <property type="term" value="F:glycosyltransferase activity"/>
    <property type="evidence" value="ECO:0007669"/>
    <property type="project" value="UniProtKB-KW"/>
</dbReference>
<name>A0A251WYW3_9RHOB</name>
<keyword evidence="4" id="KW-0808">Transferase</keyword>
<comment type="similarity">
    <text evidence="1">Belongs to the ComF/GntX family.</text>
</comment>
<dbReference type="InterPro" id="IPR044005">
    <property type="entry name" value="DZR_2"/>
</dbReference>
<keyword evidence="5" id="KW-1185">Reference proteome</keyword>
<proteinExistence type="inferred from homology"/>
<keyword evidence="4" id="KW-0328">Glycosyltransferase</keyword>
<evidence type="ECO:0000259" key="2">
    <source>
        <dbReference type="Pfam" id="PF00156"/>
    </source>
</evidence>
<evidence type="ECO:0000259" key="3">
    <source>
        <dbReference type="Pfam" id="PF18912"/>
    </source>
</evidence>
<dbReference type="Pfam" id="PF18912">
    <property type="entry name" value="DZR_2"/>
    <property type="match status" value="1"/>
</dbReference>